<evidence type="ECO:0000313" key="9">
    <source>
        <dbReference type="EMBL" id="ALP53149.1"/>
    </source>
</evidence>
<name>A0A0S2TDI2_9GAMM</name>
<dbReference type="KEGG" id="tee:Tel_08255"/>
<evidence type="ECO:0000313" key="10">
    <source>
        <dbReference type="Proteomes" id="UP000055136"/>
    </source>
</evidence>
<evidence type="ECO:0000256" key="2">
    <source>
        <dbReference type="ARBA" id="ARBA00009212"/>
    </source>
</evidence>
<comment type="subcellular location">
    <subcellularLocation>
        <location evidence="1">Cell membrane</location>
        <topology evidence="1">Multi-pass membrane protein</topology>
    </subcellularLocation>
</comment>
<evidence type="ECO:0000256" key="5">
    <source>
        <dbReference type="ARBA" id="ARBA00022692"/>
    </source>
</evidence>
<keyword evidence="4" id="KW-1003">Cell membrane</keyword>
<dbReference type="InterPro" id="IPR007208">
    <property type="entry name" value="MrpF/PhaF-like"/>
</dbReference>
<keyword evidence="3" id="KW-0813">Transport</keyword>
<evidence type="ECO:0000256" key="6">
    <source>
        <dbReference type="ARBA" id="ARBA00022989"/>
    </source>
</evidence>
<evidence type="ECO:0000256" key="7">
    <source>
        <dbReference type="ARBA" id="ARBA00023136"/>
    </source>
</evidence>
<evidence type="ECO:0000256" key="3">
    <source>
        <dbReference type="ARBA" id="ARBA00022448"/>
    </source>
</evidence>
<sequence>MDAFYLLMALILLITILFGLIRVARGPAAADRMLAVQLFGTTGVAVVLLLAKGLDQPRLYEVALVFAVLAAIVLIGFVRLYWRTEERRAGS</sequence>
<gene>
    <name evidence="9" type="ORF">Tel_08255</name>
</gene>
<dbReference type="Proteomes" id="UP000055136">
    <property type="component" value="Chromosome"/>
</dbReference>
<keyword evidence="5 8" id="KW-0812">Transmembrane</keyword>
<protein>
    <recommendedName>
        <fullName evidence="11">PH regulation protein F</fullName>
    </recommendedName>
</protein>
<organism evidence="9 10">
    <name type="scientific">Candidatus Tenderia electrophaga</name>
    <dbReference type="NCBI Taxonomy" id="1748243"/>
    <lineage>
        <taxon>Bacteria</taxon>
        <taxon>Pseudomonadati</taxon>
        <taxon>Pseudomonadota</taxon>
        <taxon>Gammaproteobacteria</taxon>
        <taxon>Candidatus Tenderiales</taxon>
        <taxon>Candidatus Tenderiaceae</taxon>
        <taxon>Candidatus Tenderia</taxon>
    </lineage>
</organism>
<comment type="similarity">
    <text evidence="2">Belongs to the CPA3 antiporters (TC 2.A.63) subunit F family.</text>
</comment>
<evidence type="ECO:0008006" key="11">
    <source>
        <dbReference type="Google" id="ProtNLM"/>
    </source>
</evidence>
<feature type="transmembrane region" description="Helical" evidence="8">
    <location>
        <begin position="63"/>
        <end position="82"/>
    </location>
</feature>
<accession>A0A0S2TDI2</accession>
<proteinExistence type="inferred from homology"/>
<feature type="transmembrane region" description="Helical" evidence="8">
    <location>
        <begin position="33"/>
        <end position="51"/>
    </location>
</feature>
<dbReference type="Pfam" id="PF04066">
    <property type="entry name" value="MrpF_PhaF"/>
    <property type="match status" value="1"/>
</dbReference>
<dbReference type="EMBL" id="CP013099">
    <property type="protein sequence ID" value="ALP53149.1"/>
    <property type="molecule type" value="Genomic_DNA"/>
</dbReference>
<evidence type="ECO:0000256" key="4">
    <source>
        <dbReference type="ARBA" id="ARBA00022475"/>
    </source>
</evidence>
<evidence type="ECO:0000256" key="8">
    <source>
        <dbReference type="SAM" id="Phobius"/>
    </source>
</evidence>
<dbReference type="STRING" id="1748243.Tel_08255"/>
<reference evidence="9" key="1">
    <citation type="submission" date="2015-10" db="EMBL/GenBank/DDBJ databases">
        <title>Description of Candidatus Tenderia electrophaga gen. nov, sp. nov., an Uncultivated Electroautotroph from a Biocathode Enrichment.</title>
        <authorList>
            <person name="Eddie B.J."/>
            <person name="Malanoski A.P."/>
            <person name="Wang Z."/>
            <person name="Hall R.J."/>
            <person name="Oh S.D."/>
            <person name="Heiner C."/>
            <person name="Lin B."/>
            <person name="Strycharz-Glaven S.M."/>
        </authorList>
    </citation>
    <scope>NUCLEOTIDE SEQUENCE [LARGE SCALE GENOMIC DNA]</scope>
    <source>
        <strain evidence="9">NRL1</strain>
    </source>
</reference>
<dbReference type="PANTHER" id="PTHR34702">
    <property type="entry name" value="NA(+)/H(+) ANTIPORTER SUBUNIT F1"/>
    <property type="match status" value="1"/>
</dbReference>
<keyword evidence="10" id="KW-1185">Reference proteome</keyword>
<dbReference type="AlphaFoldDB" id="A0A0S2TDI2"/>
<feature type="transmembrane region" description="Helical" evidence="8">
    <location>
        <begin position="6"/>
        <end position="24"/>
    </location>
</feature>
<dbReference type="GO" id="GO:0015385">
    <property type="term" value="F:sodium:proton antiporter activity"/>
    <property type="evidence" value="ECO:0007669"/>
    <property type="project" value="TreeGrafter"/>
</dbReference>
<evidence type="ECO:0000256" key="1">
    <source>
        <dbReference type="ARBA" id="ARBA00004651"/>
    </source>
</evidence>
<keyword evidence="7 8" id="KW-0472">Membrane</keyword>
<dbReference type="PANTHER" id="PTHR34702:SF1">
    <property type="entry name" value="NA(+)_H(+) ANTIPORTER SUBUNIT F"/>
    <property type="match status" value="1"/>
</dbReference>
<dbReference type="GO" id="GO:0005886">
    <property type="term" value="C:plasma membrane"/>
    <property type="evidence" value="ECO:0007669"/>
    <property type="project" value="UniProtKB-SubCell"/>
</dbReference>
<keyword evidence="6 8" id="KW-1133">Transmembrane helix</keyword>